<evidence type="ECO:0000256" key="1">
    <source>
        <dbReference type="SAM" id="MobiDB-lite"/>
    </source>
</evidence>
<sequence>MSFQHQAQGITQYSGMPRPVDESLLLPSATRSAMPTKRSDDDIQFISCRPVKKRKISDHAPKPTVQQHSTPAMSIMSMPPVPIQPPKIKDSDRRISTGMVGLPSDFNTMELASMLRGVSLPVLEKFVFNQPPRGPRTPSSPELSPKQLPQTVTPAVLSIDTKENGPRIAGFHMAPIACMAMDGKAAQSEARCTDLPNLTLTVDQLRVPNTSGANTDFSSPISESSPKKSGAKRLAMPPPPVPNTEVLATTKSTRAGSPSSNNTTHSTPRSDTTKQPCQICFRMRQVDLAKSQGFPMFPHNLPHHMLPQIAGHQPLNQHLHPQMIAVSPNGIHSFGPGFTPIMMPINNNNSFATLPNHTTNPTQVKEQVNERNYRPSRENSSNHIQTSAPATVESHSPAALNPVKPPASLIQPTYRKPSPNLIVDVAETCQEKFPFEDVAKRHNVPVERVFDVFAAIIQVPLLRCPTDRRRAGKLATTRVKEYTKVKKMIQEARNQNSSNSADQVVVKPLDIANQLGRVNLPDNFYLGES</sequence>
<feature type="compositionally biased region" description="Low complexity" evidence="1">
    <location>
        <begin position="218"/>
        <end position="228"/>
    </location>
</feature>
<evidence type="ECO:0000313" key="3">
    <source>
        <dbReference type="Proteomes" id="UP001369815"/>
    </source>
</evidence>
<feature type="region of interest" description="Disordered" evidence="1">
    <location>
        <begin position="1"/>
        <end position="22"/>
    </location>
</feature>
<feature type="region of interest" description="Disordered" evidence="1">
    <location>
        <begin position="209"/>
        <end position="276"/>
    </location>
</feature>
<reference evidence="2 3" key="1">
    <citation type="journal article" date="2024" name="Front Chem Biol">
        <title>Unveiling the potential of Daldinia eschscholtzii MFLUCC 19-0629 through bioactivity and bioinformatics studies for enhanced sustainable agriculture production.</title>
        <authorList>
            <person name="Brooks S."/>
            <person name="Weaver J.A."/>
            <person name="Klomchit A."/>
            <person name="Alharthi S.A."/>
            <person name="Onlamun T."/>
            <person name="Nurani R."/>
            <person name="Vong T.K."/>
            <person name="Alberti F."/>
            <person name="Greco C."/>
        </authorList>
    </citation>
    <scope>NUCLEOTIDE SEQUENCE [LARGE SCALE GENOMIC DNA]</scope>
    <source>
        <strain evidence="2">MFLUCC 19-0629</strain>
    </source>
</reference>
<gene>
    <name evidence="2" type="ORF">Daesc_000617</name>
</gene>
<proteinExistence type="predicted"/>
<accession>A0AAX6MYV8</accession>
<feature type="compositionally biased region" description="Polar residues" evidence="1">
    <location>
        <begin position="137"/>
        <end position="150"/>
    </location>
</feature>
<feature type="region of interest" description="Disordered" evidence="1">
    <location>
        <begin position="129"/>
        <end position="150"/>
    </location>
</feature>
<evidence type="ECO:0000313" key="2">
    <source>
        <dbReference type="EMBL" id="KAK6957828.1"/>
    </source>
</evidence>
<dbReference type="Proteomes" id="UP001369815">
    <property type="component" value="Unassembled WGS sequence"/>
</dbReference>
<feature type="region of interest" description="Disordered" evidence="1">
    <location>
        <begin position="374"/>
        <end position="397"/>
    </location>
</feature>
<comment type="caution">
    <text evidence="2">The sequence shown here is derived from an EMBL/GenBank/DDBJ whole genome shotgun (WGS) entry which is preliminary data.</text>
</comment>
<feature type="compositionally biased region" description="Polar residues" evidence="1">
    <location>
        <begin position="378"/>
        <end position="389"/>
    </location>
</feature>
<feature type="compositionally biased region" description="Polar residues" evidence="1">
    <location>
        <begin position="1"/>
        <end position="14"/>
    </location>
</feature>
<name>A0AAX6MYV8_9PEZI</name>
<dbReference type="AlphaFoldDB" id="A0AAX6MYV8"/>
<organism evidence="2 3">
    <name type="scientific">Daldinia eschscholtzii</name>
    <dbReference type="NCBI Taxonomy" id="292717"/>
    <lineage>
        <taxon>Eukaryota</taxon>
        <taxon>Fungi</taxon>
        <taxon>Dikarya</taxon>
        <taxon>Ascomycota</taxon>
        <taxon>Pezizomycotina</taxon>
        <taxon>Sordariomycetes</taxon>
        <taxon>Xylariomycetidae</taxon>
        <taxon>Xylariales</taxon>
        <taxon>Hypoxylaceae</taxon>
        <taxon>Daldinia</taxon>
    </lineage>
</organism>
<dbReference type="EMBL" id="JBANMG010000001">
    <property type="protein sequence ID" value="KAK6957828.1"/>
    <property type="molecule type" value="Genomic_DNA"/>
</dbReference>
<keyword evidence="3" id="KW-1185">Reference proteome</keyword>
<feature type="compositionally biased region" description="Polar residues" evidence="1">
    <location>
        <begin position="246"/>
        <end position="256"/>
    </location>
</feature>
<feature type="compositionally biased region" description="Low complexity" evidence="1">
    <location>
        <begin position="257"/>
        <end position="270"/>
    </location>
</feature>
<protein>
    <submittedName>
        <fullName evidence="2">Uncharacterized protein</fullName>
    </submittedName>
</protein>